<dbReference type="NCBIfam" id="TIGR03302">
    <property type="entry name" value="OM_YfiO"/>
    <property type="match status" value="1"/>
</dbReference>
<keyword evidence="7" id="KW-1185">Reference proteome</keyword>
<evidence type="ECO:0000256" key="2">
    <source>
        <dbReference type="ARBA" id="ARBA00023136"/>
    </source>
</evidence>
<keyword evidence="2" id="KW-0472">Membrane</keyword>
<feature type="compositionally biased region" description="Low complexity" evidence="4">
    <location>
        <begin position="346"/>
        <end position="355"/>
    </location>
</feature>
<dbReference type="Pfam" id="PF13525">
    <property type="entry name" value="YfiO"/>
    <property type="match status" value="1"/>
</dbReference>
<evidence type="ECO:0000313" key="6">
    <source>
        <dbReference type="EMBL" id="MBC5615487.1"/>
    </source>
</evidence>
<evidence type="ECO:0000259" key="5">
    <source>
        <dbReference type="Pfam" id="PF13525"/>
    </source>
</evidence>
<dbReference type="EMBL" id="JACOOK010000001">
    <property type="protein sequence ID" value="MBC5615487.1"/>
    <property type="molecule type" value="Genomic_DNA"/>
</dbReference>
<keyword evidence="3" id="KW-0998">Cell outer membrane</keyword>
<dbReference type="InterPro" id="IPR011990">
    <property type="entry name" value="TPR-like_helical_dom_sf"/>
</dbReference>
<dbReference type="Proteomes" id="UP000636891">
    <property type="component" value="Unassembled WGS sequence"/>
</dbReference>
<comment type="caution">
    <text evidence="6">The sequence shown here is derived from an EMBL/GenBank/DDBJ whole genome shotgun (WGS) entry which is preliminary data.</text>
</comment>
<dbReference type="RefSeq" id="WP_118656511.1">
    <property type="nucleotide sequence ID" value="NZ_JACOOK010000001.1"/>
</dbReference>
<proteinExistence type="predicted"/>
<evidence type="ECO:0000256" key="4">
    <source>
        <dbReference type="SAM" id="MobiDB-lite"/>
    </source>
</evidence>
<dbReference type="Gene3D" id="1.25.40.10">
    <property type="entry name" value="Tetratricopeptide repeat domain"/>
    <property type="match status" value="1"/>
</dbReference>
<dbReference type="InterPro" id="IPR039565">
    <property type="entry name" value="BamD-like"/>
</dbReference>
<feature type="compositionally biased region" description="Acidic residues" evidence="4">
    <location>
        <begin position="272"/>
        <end position="281"/>
    </location>
</feature>
<feature type="region of interest" description="Disordered" evidence="4">
    <location>
        <begin position="263"/>
        <end position="355"/>
    </location>
</feature>
<accession>A0ABR7CIK4</accession>
<name>A0ABR7CIK4_9BACT</name>
<feature type="compositionally biased region" description="Basic and acidic residues" evidence="4">
    <location>
        <begin position="303"/>
        <end position="345"/>
    </location>
</feature>
<dbReference type="SUPFAM" id="SSF48452">
    <property type="entry name" value="TPR-like"/>
    <property type="match status" value="1"/>
</dbReference>
<gene>
    <name evidence="6" type="primary">bamD</name>
    <name evidence="6" type="ORF">H8S08_00440</name>
</gene>
<reference evidence="6 7" key="1">
    <citation type="submission" date="2020-08" db="EMBL/GenBank/DDBJ databases">
        <title>Genome public.</title>
        <authorList>
            <person name="Liu C."/>
            <person name="Sun Q."/>
        </authorList>
    </citation>
    <scope>NUCLEOTIDE SEQUENCE [LARGE SCALE GENOMIC DNA]</scope>
    <source>
        <strain evidence="6 7">New-7</strain>
    </source>
</reference>
<protein>
    <submittedName>
        <fullName evidence="6">Outer membrane protein assembly factor BamD</fullName>
    </submittedName>
</protein>
<feature type="compositionally biased region" description="Polar residues" evidence="4">
    <location>
        <begin position="283"/>
        <end position="296"/>
    </location>
</feature>
<evidence type="ECO:0000256" key="3">
    <source>
        <dbReference type="ARBA" id="ARBA00023237"/>
    </source>
</evidence>
<organism evidence="6 7">
    <name type="scientific">Alistipes hominis</name>
    <dbReference type="NCBI Taxonomy" id="2763015"/>
    <lineage>
        <taxon>Bacteria</taxon>
        <taxon>Pseudomonadati</taxon>
        <taxon>Bacteroidota</taxon>
        <taxon>Bacteroidia</taxon>
        <taxon>Bacteroidales</taxon>
        <taxon>Rikenellaceae</taxon>
        <taxon>Alistipes</taxon>
    </lineage>
</organism>
<dbReference type="InterPro" id="IPR017689">
    <property type="entry name" value="BamD"/>
</dbReference>
<dbReference type="PROSITE" id="PS51257">
    <property type="entry name" value="PROKAR_LIPOPROTEIN"/>
    <property type="match status" value="1"/>
</dbReference>
<sequence>MKFYPAKIFIALMLLTTVSCSEYNKLLKSGSNKQKYDKALEYFNAGKYSRSLTLFKDIEHIFSQSDQADTVAFYTSLCSYKMGDFETSSQQFDEFRRRFGRSPFLEESEYYFAKGFYYLSPKPENDQSFTFQAMQAISEYLDRYPKSQKRDELLENMIELRQKLYDKAFLNAKLYYDVGYYNSAVTALRNAILKYPESNHREELAYLIVSAQCLYARNSVPALQRQRYLDTQNAYYSFIDEYPESKYRKEADKMQDEAKKFLEKYKEKPDGTEAEDSEEVTESAPSLNFSDQTGTTAKRGKAERKEKKEAKAAVEKEHKPAKESKAAREPKPKKEKSEKSNKSDNSETSNGTEEK</sequence>
<evidence type="ECO:0000256" key="1">
    <source>
        <dbReference type="ARBA" id="ARBA00022729"/>
    </source>
</evidence>
<feature type="domain" description="Outer membrane lipoprotein BamD-like" evidence="5">
    <location>
        <begin position="31"/>
        <end position="210"/>
    </location>
</feature>
<keyword evidence="1" id="KW-0732">Signal</keyword>
<evidence type="ECO:0000313" key="7">
    <source>
        <dbReference type="Proteomes" id="UP000636891"/>
    </source>
</evidence>